<feature type="compositionally biased region" description="Low complexity" evidence="1">
    <location>
        <begin position="25"/>
        <end position="34"/>
    </location>
</feature>
<dbReference type="OrthoDB" id="10490967at2759"/>
<evidence type="ECO:0000256" key="1">
    <source>
        <dbReference type="SAM" id="MobiDB-lite"/>
    </source>
</evidence>
<dbReference type="KEGG" id="adl:AURDEDRAFT_188421"/>
<feature type="region of interest" description="Disordered" evidence="1">
    <location>
        <begin position="141"/>
        <end position="209"/>
    </location>
</feature>
<name>J0CY93_AURST</name>
<dbReference type="EMBL" id="JH687866">
    <property type="protein sequence ID" value="EJD36258.1"/>
    <property type="molecule type" value="Genomic_DNA"/>
</dbReference>
<reference evidence="3" key="1">
    <citation type="journal article" date="2012" name="Science">
        <title>The Paleozoic origin of enzymatic lignin decomposition reconstructed from 31 fungal genomes.</title>
        <authorList>
            <person name="Floudas D."/>
            <person name="Binder M."/>
            <person name="Riley R."/>
            <person name="Barry K."/>
            <person name="Blanchette R.A."/>
            <person name="Henrissat B."/>
            <person name="Martinez A.T."/>
            <person name="Otillar R."/>
            <person name="Spatafora J.W."/>
            <person name="Yadav J.S."/>
            <person name="Aerts A."/>
            <person name="Benoit I."/>
            <person name="Boyd A."/>
            <person name="Carlson A."/>
            <person name="Copeland A."/>
            <person name="Coutinho P.M."/>
            <person name="de Vries R.P."/>
            <person name="Ferreira P."/>
            <person name="Findley K."/>
            <person name="Foster B."/>
            <person name="Gaskell J."/>
            <person name="Glotzer D."/>
            <person name="Gorecki P."/>
            <person name="Heitman J."/>
            <person name="Hesse C."/>
            <person name="Hori C."/>
            <person name="Igarashi K."/>
            <person name="Jurgens J.A."/>
            <person name="Kallen N."/>
            <person name="Kersten P."/>
            <person name="Kohler A."/>
            <person name="Kuees U."/>
            <person name="Kumar T.K.A."/>
            <person name="Kuo A."/>
            <person name="LaButti K."/>
            <person name="Larrondo L.F."/>
            <person name="Lindquist E."/>
            <person name="Ling A."/>
            <person name="Lombard V."/>
            <person name="Lucas S."/>
            <person name="Lundell T."/>
            <person name="Martin R."/>
            <person name="McLaughlin D.J."/>
            <person name="Morgenstern I."/>
            <person name="Morin E."/>
            <person name="Murat C."/>
            <person name="Nagy L.G."/>
            <person name="Nolan M."/>
            <person name="Ohm R.A."/>
            <person name="Patyshakuliyeva A."/>
            <person name="Rokas A."/>
            <person name="Ruiz-Duenas F.J."/>
            <person name="Sabat G."/>
            <person name="Salamov A."/>
            <person name="Samejima M."/>
            <person name="Schmutz J."/>
            <person name="Slot J.C."/>
            <person name="St John F."/>
            <person name="Stenlid J."/>
            <person name="Sun H."/>
            <person name="Sun S."/>
            <person name="Syed K."/>
            <person name="Tsang A."/>
            <person name="Wiebenga A."/>
            <person name="Young D."/>
            <person name="Pisabarro A."/>
            <person name="Eastwood D.C."/>
            <person name="Martin F."/>
            <person name="Cullen D."/>
            <person name="Grigoriev I.V."/>
            <person name="Hibbett D.S."/>
        </authorList>
    </citation>
    <scope>NUCLEOTIDE SEQUENCE [LARGE SCALE GENOMIC DNA]</scope>
    <source>
        <strain evidence="3">TFB10046</strain>
    </source>
</reference>
<proteinExistence type="predicted"/>
<organism evidence="2 3">
    <name type="scientific">Auricularia subglabra (strain TFB-10046 / SS5)</name>
    <name type="common">White-rot fungus</name>
    <name type="synonym">Auricularia delicata (strain TFB10046)</name>
    <dbReference type="NCBI Taxonomy" id="717982"/>
    <lineage>
        <taxon>Eukaryota</taxon>
        <taxon>Fungi</taxon>
        <taxon>Dikarya</taxon>
        <taxon>Basidiomycota</taxon>
        <taxon>Agaricomycotina</taxon>
        <taxon>Agaricomycetes</taxon>
        <taxon>Auriculariales</taxon>
        <taxon>Auriculariaceae</taxon>
        <taxon>Auricularia</taxon>
    </lineage>
</organism>
<gene>
    <name evidence="2" type="ORF">AURDEDRAFT_188421</name>
</gene>
<feature type="region of interest" description="Disordered" evidence="1">
    <location>
        <begin position="1"/>
        <end position="37"/>
    </location>
</feature>
<protein>
    <submittedName>
        <fullName evidence="2">Uncharacterized protein</fullName>
    </submittedName>
</protein>
<keyword evidence="3" id="KW-1185">Reference proteome</keyword>
<feature type="compositionally biased region" description="Low complexity" evidence="1">
    <location>
        <begin position="168"/>
        <end position="202"/>
    </location>
</feature>
<evidence type="ECO:0000313" key="2">
    <source>
        <dbReference type="EMBL" id="EJD36258.1"/>
    </source>
</evidence>
<evidence type="ECO:0000313" key="3">
    <source>
        <dbReference type="Proteomes" id="UP000006514"/>
    </source>
</evidence>
<sequence length="254" mass="27685">MPDVSHAQHATMPSPHPHTPRRACRTPPRTTDTPSQDLNDFNFKSFFSTFPLDSPIARYLSDLDLQQFLRNLEVAATPLASVPCYCRGETLRTRDAVQRELKTLDAAFAAIEQHGVDIGGLRGDLALARLKLERCIQKDDEWSARESAGPSTPTAPSPPRHHHRHTQSDPGPSSPAYSAPYSPSRSSVHSAPAALPRSSWSSPAPPAAPVARSMSMSAAYTLPSHAPPHAAYVQYGHALSTGAVPTRDVRYYHQ</sequence>
<dbReference type="InParanoid" id="J0CY93"/>
<dbReference type="AlphaFoldDB" id="J0CY93"/>
<accession>J0CY93</accession>
<dbReference type="Proteomes" id="UP000006514">
    <property type="component" value="Unassembled WGS sequence"/>
</dbReference>